<protein>
    <recommendedName>
        <fullName evidence="5">N-acetylglucosaminyldiphosphoundecaprenol N-acetyl-beta-D-mannosaminyltransferase</fullName>
        <ecNumber evidence="5">2.4.1.187</ecNumber>
    </recommendedName>
    <alternativeName>
        <fullName evidence="5">N-acetylmannosaminyltransferase</fullName>
    </alternativeName>
    <alternativeName>
        <fullName evidence="5">UDP-N-acetylmannosamine transferase</fullName>
    </alternativeName>
    <alternativeName>
        <fullName evidence="5">UDP-N-acetylmannosamine:N-acetylglucosaminyl pyrophosphorylundecaprenol N-acetylmannosaminyltransferase</fullName>
    </alternativeName>
</protein>
<dbReference type="PANTHER" id="PTHR34136:SF1">
    <property type="entry name" value="UDP-N-ACETYL-D-MANNOSAMINURONIC ACID TRANSFERASE"/>
    <property type="match status" value="1"/>
</dbReference>
<dbReference type="Pfam" id="PF03808">
    <property type="entry name" value="Glyco_tran_WecG"/>
    <property type="match status" value="1"/>
</dbReference>
<dbReference type="NCBIfam" id="TIGR00696">
    <property type="entry name" value="wecG_tagA_cpsF"/>
    <property type="match status" value="1"/>
</dbReference>
<evidence type="ECO:0000256" key="5">
    <source>
        <dbReference type="HAMAP-Rule" id="MF_02070"/>
    </source>
</evidence>
<dbReference type="InterPro" id="IPR034714">
    <property type="entry name" value="TagA_TarA"/>
</dbReference>
<dbReference type="Proteomes" id="UP001623591">
    <property type="component" value="Unassembled WGS sequence"/>
</dbReference>
<keyword evidence="4 5" id="KW-0961">Cell wall biogenesis/degradation</keyword>
<comment type="similarity">
    <text evidence="5">Belongs to the glycosyltransferase 26 family. TagA/TarA subfamily.</text>
</comment>
<evidence type="ECO:0000313" key="7">
    <source>
        <dbReference type="Proteomes" id="UP001623591"/>
    </source>
</evidence>
<comment type="catalytic activity">
    <reaction evidence="5">
        <text>UDP-N-acetyl-alpha-D-mannosamine + N-acetyl-alpha-D-glucosaminyl-di-trans,octa-cis-undecaprenyl diphosphate = N-acetyl-beta-D-mannosaminyl-(1-&gt;4)-N-acetyl-alpha-D-glucosaminyl di-trans,octa-cis-undecaprenyl diphosphate + UDP + H(+)</text>
        <dbReference type="Rhea" id="RHEA:16053"/>
        <dbReference type="ChEBI" id="CHEBI:15378"/>
        <dbReference type="ChEBI" id="CHEBI:58223"/>
        <dbReference type="ChEBI" id="CHEBI:62959"/>
        <dbReference type="ChEBI" id="CHEBI:68623"/>
        <dbReference type="ChEBI" id="CHEBI:132210"/>
        <dbReference type="EC" id="2.4.1.187"/>
    </reaction>
</comment>
<proteinExistence type="inferred from homology"/>
<dbReference type="EMBL" id="JBJHZZ010000008">
    <property type="protein sequence ID" value="MFL0247729.1"/>
    <property type="molecule type" value="Genomic_DNA"/>
</dbReference>
<evidence type="ECO:0000256" key="2">
    <source>
        <dbReference type="ARBA" id="ARBA00022679"/>
    </source>
</evidence>
<evidence type="ECO:0000313" key="6">
    <source>
        <dbReference type="EMBL" id="MFL0247729.1"/>
    </source>
</evidence>
<dbReference type="EC" id="2.4.1.187" evidence="5"/>
<evidence type="ECO:0000256" key="4">
    <source>
        <dbReference type="ARBA" id="ARBA00023316"/>
    </source>
</evidence>
<dbReference type="HAMAP" id="MF_02070">
    <property type="entry name" value="TagA_TarA"/>
    <property type="match status" value="1"/>
</dbReference>
<comment type="caution">
    <text evidence="6">The sequence shown here is derived from an EMBL/GenBank/DDBJ whole genome shotgun (WGS) entry which is preliminary data.</text>
</comment>
<dbReference type="InterPro" id="IPR004629">
    <property type="entry name" value="WecG_TagA_CpsF"/>
</dbReference>
<dbReference type="RefSeq" id="WP_406770157.1">
    <property type="nucleotide sequence ID" value="NZ_JBJHZZ010000008.1"/>
</dbReference>
<keyword evidence="2 5" id="KW-0808">Transferase</keyword>
<dbReference type="CDD" id="cd06533">
    <property type="entry name" value="Glyco_transf_WecG_TagA"/>
    <property type="match status" value="1"/>
</dbReference>
<name>A0ABW8T5B5_9CLOT</name>
<sequence length="245" mass="27738">MDKSVKILGIDFSNRSLKETVELIDKKLSENIGKTYHIITANPEIALDIEKDAELKKISLDADLITADGIGIILASKLKREPLPERVTGYELLLELLKLGNEKGLSFYFLGSSEEVNKEASEKIMKNYPNIKLLGRHNGYFKGEEELKIIEEIEALRPDFLIVALGAPFADKWIYKYKGRLTSKITLGVGGSLDVISGKVKRAPDIWQKLNLEWLYRLISNPSRWKRQLKLPVFAVKAISEAIRK</sequence>
<reference evidence="6 7" key="1">
    <citation type="submission" date="2024-11" db="EMBL/GenBank/DDBJ databases">
        <authorList>
            <person name="Heng Y.C."/>
            <person name="Lim A.C.H."/>
            <person name="Lee J.K.Y."/>
            <person name="Kittelmann S."/>
        </authorList>
    </citation>
    <scope>NUCLEOTIDE SEQUENCE [LARGE SCALE GENOMIC DNA]</scope>
    <source>
        <strain evidence="6 7">WILCCON 0185</strain>
    </source>
</reference>
<keyword evidence="7" id="KW-1185">Reference proteome</keyword>
<accession>A0ABW8T5B5</accession>
<comment type="pathway">
    <text evidence="5">Cell wall biogenesis; teichoic acid biosynthesis.</text>
</comment>
<keyword evidence="1 5" id="KW-0328">Glycosyltransferase</keyword>
<organism evidence="6 7">
    <name type="scientific">Candidatus Clostridium stratigraminis</name>
    <dbReference type="NCBI Taxonomy" id="3381661"/>
    <lineage>
        <taxon>Bacteria</taxon>
        <taxon>Bacillati</taxon>
        <taxon>Bacillota</taxon>
        <taxon>Clostridia</taxon>
        <taxon>Eubacteriales</taxon>
        <taxon>Clostridiaceae</taxon>
        <taxon>Clostridium</taxon>
    </lineage>
</organism>
<evidence type="ECO:0000256" key="3">
    <source>
        <dbReference type="ARBA" id="ARBA00022944"/>
    </source>
</evidence>
<evidence type="ECO:0000256" key="1">
    <source>
        <dbReference type="ARBA" id="ARBA00022676"/>
    </source>
</evidence>
<comment type="function">
    <text evidence="5">Catalyzes the conversion of GlcNAc-PP-undecaprenol into ManNAc-GlcNAc-PP-undecaprenol, the first committed lipid intermediate in the de novo synthesis of teichoic acid.</text>
</comment>
<gene>
    <name evidence="6" type="ORF">ACJDUG_12180</name>
</gene>
<keyword evidence="3 5" id="KW-0777">Teichoic acid biosynthesis</keyword>
<dbReference type="PANTHER" id="PTHR34136">
    <property type="match status" value="1"/>
</dbReference>